<feature type="region of interest" description="Disordered" evidence="1">
    <location>
        <begin position="162"/>
        <end position="188"/>
    </location>
</feature>
<evidence type="ECO:0000313" key="2">
    <source>
        <dbReference type="EMBL" id="KAH0534100.1"/>
    </source>
</evidence>
<reference evidence="2" key="1">
    <citation type="submission" date="2021-03" db="EMBL/GenBank/DDBJ databases">
        <title>Comparative genomics and phylogenomic investigation of the class Geoglossomycetes provide insights into ecological specialization and systematics.</title>
        <authorList>
            <person name="Melie T."/>
            <person name="Pirro S."/>
            <person name="Miller A.N."/>
            <person name="Quandt A."/>
        </authorList>
    </citation>
    <scope>NUCLEOTIDE SEQUENCE</scope>
    <source>
        <strain evidence="2">GBOQ0MN5Z8</strain>
    </source>
</reference>
<dbReference type="EMBL" id="JAGHQL010000273">
    <property type="protein sequence ID" value="KAH0534100.1"/>
    <property type="molecule type" value="Genomic_DNA"/>
</dbReference>
<comment type="caution">
    <text evidence="2">The sequence shown here is derived from an EMBL/GenBank/DDBJ whole genome shotgun (WGS) entry which is preliminary data.</text>
</comment>
<sequence length="188" mass="20658">MPALPYPKAGWRGKRSLPSSSVIPNLTSRFKRTAARARPAPKKVEAPISNAGVAKKKANRNGIKSKPTAYNKFGKSIAPGFGVVIHGVYHRSLNNTQKPKANKIFAVISNPSHPLQFVSSRKKGSVLTHPNNPVKDHFKKVAKENPELTKEELKKHFSNLWKIDHTNPKSPNYDGLPIEKTKGSPSSA</sequence>
<dbReference type="Proteomes" id="UP000698800">
    <property type="component" value="Unassembled WGS sequence"/>
</dbReference>
<evidence type="ECO:0000313" key="3">
    <source>
        <dbReference type="Proteomes" id="UP000698800"/>
    </source>
</evidence>
<evidence type="ECO:0000256" key="1">
    <source>
        <dbReference type="SAM" id="MobiDB-lite"/>
    </source>
</evidence>
<dbReference type="AlphaFoldDB" id="A0A9P8HZM4"/>
<keyword evidence="3" id="KW-1185">Reference proteome</keyword>
<protein>
    <submittedName>
        <fullName evidence="2">Uncharacterized protein</fullName>
    </submittedName>
</protein>
<organism evidence="2 3">
    <name type="scientific">Glutinoglossum americanum</name>
    <dbReference type="NCBI Taxonomy" id="1670608"/>
    <lineage>
        <taxon>Eukaryota</taxon>
        <taxon>Fungi</taxon>
        <taxon>Dikarya</taxon>
        <taxon>Ascomycota</taxon>
        <taxon>Pezizomycotina</taxon>
        <taxon>Geoglossomycetes</taxon>
        <taxon>Geoglossales</taxon>
        <taxon>Geoglossaceae</taxon>
        <taxon>Glutinoglossum</taxon>
    </lineage>
</organism>
<name>A0A9P8HZM4_9PEZI</name>
<gene>
    <name evidence="2" type="ORF">FGG08_007297</name>
</gene>
<proteinExistence type="predicted"/>
<accession>A0A9P8HZM4</accession>